<accession>A0ABU4AEM6</accession>
<dbReference type="Proteomes" id="UP001185659">
    <property type="component" value="Unassembled WGS sequence"/>
</dbReference>
<evidence type="ECO:0000313" key="2">
    <source>
        <dbReference type="Proteomes" id="UP001185659"/>
    </source>
</evidence>
<dbReference type="GO" id="GO:0008168">
    <property type="term" value="F:methyltransferase activity"/>
    <property type="evidence" value="ECO:0007669"/>
    <property type="project" value="UniProtKB-KW"/>
</dbReference>
<keyword evidence="2" id="KW-1185">Reference proteome</keyword>
<proteinExistence type="predicted"/>
<organism evidence="1 2">
    <name type="scientific">Nitratireductor aquimarinus</name>
    <dbReference type="NCBI Taxonomy" id="889300"/>
    <lineage>
        <taxon>Bacteria</taxon>
        <taxon>Pseudomonadati</taxon>
        <taxon>Pseudomonadota</taxon>
        <taxon>Alphaproteobacteria</taxon>
        <taxon>Hyphomicrobiales</taxon>
        <taxon>Phyllobacteriaceae</taxon>
        <taxon>Nitratireductor</taxon>
    </lineage>
</organism>
<reference evidence="1 2" key="1">
    <citation type="submission" date="2023-10" db="EMBL/GenBank/DDBJ databases">
        <authorList>
            <person name="Venkata Ramana C."/>
            <person name="Sasikala C."/>
            <person name="Dhurka M."/>
        </authorList>
    </citation>
    <scope>NUCLEOTIDE SEQUENCE [LARGE SCALE GENOMIC DNA]</scope>
    <source>
        <strain evidence="1 2">KCTC 32151</strain>
    </source>
</reference>
<comment type="caution">
    <text evidence="1">The sequence shown here is derived from an EMBL/GenBank/DDBJ whole genome shotgun (WGS) entry which is preliminary data.</text>
</comment>
<dbReference type="NCBIfam" id="TIGR04325">
    <property type="entry name" value="MTase_LIC12133"/>
    <property type="match status" value="1"/>
</dbReference>
<dbReference type="InterPro" id="IPR029063">
    <property type="entry name" value="SAM-dependent_MTases_sf"/>
</dbReference>
<protein>
    <submittedName>
        <fullName evidence="1">Methyltransferase, TIGR04325 family</fullName>
        <ecNumber evidence="1">2.1.1.-</ecNumber>
    </submittedName>
</protein>
<name>A0ABU4AEM6_9HYPH</name>
<dbReference type="GO" id="GO:0032259">
    <property type="term" value="P:methylation"/>
    <property type="evidence" value="ECO:0007669"/>
    <property type="project" value="UniProtKB-KW"/>
</dbReference>
<gene>
    <name evidence="1" type="ORF">R2G56_00135</name>
</gene>
<keyword evidence="1" id="KW-0808">Transferase</keyword>
<dbReference type="Gene3D" id="3.40.50.150">
    <property type="entry name" value="Vaccinia Virus protein VP39"/>
    <property type="match status" value="1"/>
</dbReference>
<keyword evidence="1" id="KW-0489">Methyltransferase</keyword>
<dbReference type="InterPro" id="IPR027612">
    <property type="entry name" value="Put_MTase_LIC12133"/>
</dbReference>
<dbReference type="EC" id="2.1.1.-" evidence="1"/>
<dbReference type="EMBL" id="JAWLIP010000001">
    <property type="protein sequence ID" value="MDV6224684.1"/>
    <property type="molecule type" value="Genomic_DNA"/>
</dbReference>
<sequence>MEQIKQRIKGARGAVTLPFKTAAGRLRMATGLPVRFSGAYASFDEALAAAQRQGLAGYDHDAVADVAFERMCQLVPWDYPVLFWLSRLEGRIGTVVDAGGHMGTKFRAFRRSLPSIDRLSWTVYDLPAIVNAGEKRARADGLSALTFTSRLEDSGPCDLFLGSGLLQYLNVPLPELLGRLSAPPRHLLLNKVALRKGKTLVTLERIGPALVPYQIRNEDGFLEMLAALRYRIEDRWSIPSLSHTIDTHPEFGASESAGFYCVMP</sequence>
<dbReference type="RefSeq" id="WP_317560080.1">
    <property type="nucleotide sequence ID" value="NZ_JAWLIP010000001.1"/>
</dbReference>
<evidence type="ECO:0000313" key="1">
    <source>
        <dbReference type="EMBL" id="MDV6224684.1"/>
    </source>
</evidence>